<comment type="caution">
    <text evidence="3">The sequence shown here is derived from an EMBL/GenBank/DDBJ whole genome shotgun (WGS) entry which is preliminary data.</text>
</comment>
<dbReference type="GO" id="GO:0007059">
    <property type="term" value="P:chromosome segregation"/>
    <property type="evidence" value="ECO:0007669"/>
    <property type="project" value="UniProtKB-KW"/>
</dbReference>
<reference evidence="3" key="1">
    <citation type="journal article" date="2015" name="Nature">
        <title>Complex archaea that bridge the gap between prokaryotes and eukaryotes.</title>
        <authorList>
            <person name="Spang A."/>
            <person name="Saw J.H."/>
            <person name="Jorgensen S.L."/>
            <person name="Zaremba-Niedzwiedzka K."/>
            <person name="Martijn J."/>
            <person name="Lind A.E."/>
            <person name="van Eijk R."/>
            <person name="Schleper C."/>
            <person name="Guy L."/>
            <person name="Ettema T.J."/>
        </authorList>
    </citation>
    <scope>NUCLEOTIDE SEQUENCE</scope>
</reference>
<dbReference type="GO" id="GO:0005694">
    <property type="term" value="C:chromosome"/>
    <property type="evidence" value="ECO:0007669"/>
    <property type="project" value="TreeGrafter"/>
</dbReference>
<dbReference type="Gene3D" id="1.10.10.2830">
    <property type="match status" value="1"/>
</dbReference>
<dbReference type="InterPro" id="IPR050336">
    <property type="entry name" value="Chromosome_partition/occlusion"/>
</dbReference>
<dbReference type="NCBIfam" id="TIGR00180">
    <property type="entry name" value="parB_part"/>
    <property type="match status" value="1"/>
</dbReference>
<proteinExistence type="predicted"/>
<feature type="domain" description="ParB-like N-terminal" evidence="2">
    <location>
        <begin position="10"/>
        <end position="102"/>
    </location>
</feature>
<dbReference type="Gene3D" id="3.90.1530.30">
    <property type="match status" value="1"/>
</dbReference>
<dbReference type="AlphaFoldDB" id="A0A0F8XJV3"/>
<dbReference type="GO" id="GO:0003677">
    <property type="term" value="F:DNA binding"/>
    <property type="evidence" value="ECO:0007669"/>
    <property type="project" value="InterPro"/>
</dbReference>
<dbReference type="InterPro" id="IPR036086">
    <property type="entry name" value="ParB/Sulfiredoxin_sf"/>
</dbReference>
<keyword evidence="1" id="KW-0159">Chromosome partition</keyword>
<dbReference type="Pfam" id="PF02195">
    <property type="entry name" value="ParB_N"/>
    <property type="match status" value="1"/>
</dbReference>
<dbReference type="InterPro" id="IPR004437">
    <property type="entry name" value="ParB/RepB/Spo0J"/>
</dbReference>
<dbReference type="EMBL" id="LAZR01058777">
    <property type="protein sequence ID" value="KKK69183.1"/>
    <property type="molecule type" value="Genomic_DNA"/>
</dbReference>
<sequence length="282" mass="32820">MKRLEQYNVYDLPIKDIFYDASFNCRGSFTLPSVHDLANSIESSGLMCAVIVQPWKGKWRLLAGHRRFRAVSTFLKWTTIPATVRYDLTDRQAHTLNFTENLERRDLNMMEEAKAINQLCSDLSLREAAKELKRPTRWISIRRRLLTLPAVVQKKVASGVLSAVNLEGILRLKSAKEQIKAAQTIARAKKKKRGKTRFLNVNPMYKRKFLPRKSKEQISKMIIRLWNMGVEDMLVTRLLAWVTGYVTDQEINEDLEEFKRTSKLIPRDPRIRINMLKGQSKK</sequence>
<dbReference type="PANTHER" id="PTHR33375:SF1">
    <property type="entry name" value="CHROMOSOME-PARTITIONING PROTEIN PARB-RELATED"/>
    <property type="match status" value="1"/>
</dbReference>
<name>A0A0F8XJV3_9ZZZZ</name>
<evidence type="ECO:0000256" key="1">
    <source>
        <dbReference type="ARBA" id="ARBA00022829"/>
    </source>
</evidence>
<dbReference type="SUPFAM" id="SSF110849">
    <property type="entry name" value="ParB/Sulfiredoxin"/>
    <property type="match status" value="1"/>
</dbReference>
<accession>A0A0F8XJV3</accession>
<evidence type="ECO:0000313" key="3">
    <source>
        <dbReference type="EMBL" id="KKK69183.1"/>
    </source>
</evidence>
<dbReference type="PANTHER" id="PTHR33375">
    <property type="entry name" value="CHROMOSOME-PARTITIONING PROTEIN PARB-RELATED"/>
    <property type="match status" value="1"/>
</dbReference>
<protein>
    <recommendedName>
        <fullName evidence="2">ParB-like N-terminal domain-containing protein</fullName>
    </recommendedName>
</protein>
<dbReference type="Pfam" id="PF17762">
    <property type="entry name" value="HTH_ParB"/>
    <property type="match status" value="1"/>
</dbReference>
<evidence type="ECO:0000259" key="2">
    <source>
        <dbReference type="SMART" id="SM00470"/>
    </source>
</evidence>
<dbReference type="InterPro" id="IPR041468">
    <property type="entry name" value="HTH_ParB/Spo0J"/>
</dbReference>
<organism evidence="3">
    <name type="scientific">marine sediment metagenome</name>
    <dbReference type="NCBI Taxonomy" id="412755"/>
    <lineage>
        <taxon>unclassified sequences</taxon>
        <taxon>metagenomes</taxon>
        <taxon>ecological metagenomes</taxon>
    </lineage>
</organism>
<dbReference type="SMART" id="SM00470">
    <property type="entry name" value="ParB"/>
    <property type="match status" value="1"/>
</dbReference>
<gene>
    <name evidence="3" type="ORF">LCGC14_2936600</name>
</gene>
<dbReference type="InterPro" id="IPR003115">
    <property type="entry name" value="ParB_N"/>
</dbReference>